<feature type="transmembrane region" description="Helical" evidence="1">
    <location>
        <begin position="85"/>
        <end position="102"/>
    </location>
</feature>
<feature type="transmembrane region" description="Helical" evidence="1">
    <location>
        <begin position="111"/>
        <end position="128"/>
    </location>
</feature>
<gene>
    <name evidence="2" type="ORF">EZS27_018261</name>
</gene>
<keyword evidence="1" id="KW-1133">Transmembrane helix</keyword>
<comment type="caution">
    <text evidence="2">The sequence shown here is derived from an EMBL/GenBank/DDBJ whole genome shotgun (WGS) entry which is preliminary data.</text>
</comment>
<keyword evidence="1" id="KW-0812">Transmembrane</keyword>
<dbReference type="AlphaFoldDB" id="A0A5J4RIX5"/>
<evidence type="ECO:0008006" key="3">
    <source>
        <dbReference type="Google" id="ProtNLM"/>
    </source>
</evidence>
<feature type="transmembrane region" description="Helical" evidence="1">
    <location>
        <begin position="12"/>
        <end position="29"/>
    </location>
</feature>
<feature type="transmembrane region" description="Helical" evidence="1">
    <location>
        <begin position="336"/>
        <end position="361"/>
    </location>
</feature>
<sequence length="375" mass="43753">MRSNNHIITCSYNSIYLLLISIIMTSIDFGISTKMILYPVCAILSIILFIQNNKIKRKSFLGVELAYLMLIVTSLLRFTQYTYDLLSQVIMFILAIFPFIFISKMYINIKWLNYIVIICFLISNLNRFNGLSLTPKSFLNSDIGIESPMLAYIFPLFMIFWMNRNNKRMILVNLFIIIIAGKRIALLSSIIILLMNVFNVFTRNNSKDEIKLLFSIVIILINISYLIFSYFFALGYFDDFIYEQIGVSSNFLTQGRQSRYEYILNTLMNRNNLGMIFLFGIGLGNTNGILEVEMGHSLRIHNDISKLFYESGFLFFILFFILFYKKATYITLPYLLYVNMLYLTDNALIYVPVIFSLILFLHSEELSKEGIKVYT</sequence>
<feature type="transmembrane region" description="Helical" evidence="1">
    <location>
        <begin position="59"/>
        <end position="79"/>
    </location>
</feature>
<feature type="transmembrane region" description="Helical" evidence="1">
    <location>
        <begin position="210"/>
        <end position="233"/>
    </location>
</feature>
<dbReference type="EMBL" id="SNRY01001128">
    <property type="protein sequence ID" value="KAA6333315.1"/>
    <property type="molecule type" value="Genomic_DNA"/>
</dbReference>
<accession>A0A5J4RIX5</accession>
<proteinExistence type="predicted"/>
<feature type="transmembrane region" description="Helical" evidence="1">
    <location>
        <begin position="307"/>
        <end position="324"/>
    </location>
</feature>
<feature type="transmembrane region" description="Helical" evidence="1">
    <location>
        <begin position="143"/>
        <end position="162"/>
    </location>
</feature>
<name>A0A5J4RIX5_9ZZZZ</name>
<keyword evidence="1" id="KW-0472">Membrane</keyword>
<feature type="transmembrane region" description="Helical" evidence="1">
    <location>
        <begin position="174"/>
        <end position="198"/>
    </location>
</feature>
<evidence type="ECO:0000313" key="2">
    <source>
        <dbReference type="EMBL" id="KAA6333315.1"/>
    </source>
</evidence>
<feature type="transmembrane region" description="Helical" evidence="1">
    <location>
        <begin position="35"/>
        <end position="52"/>
    </location>
</feature>
<reference evidence="2" key="1">
    <citation type="submission" date="2019-03" db="EMBL/GenBank/DDBJ databases">
        <title>Single cell metagenomics reveals metabolic interactions within the superorganism composed of flagellate Streblomastix strix and complex community of Bacteroidetes bacteria on its surface.</title>
        <authorList>
            <person name="Treitli S.C."/>
            <person name="Kolisko M."/>
            <person name="Husnik F."/>
            <person name="Keeling P."/>
            <person name="Hampl V."/>
        </authorList>
    </citation>
    <scope>NUCLEOTIDE SEQUENCE</scope>
    <source>
        <strain evidence="2">STM</strain>
    </source>
</reference>
<evidence type="ECO:0000256" key="1">
    <source>
        <dbReference type="SAM" id="Phobius"/>
    </source>
</evidence>
<protein>
    <recommendedName>
        <fullName evidence="3">O-antigen ligase domain-containing protein</fullName>
    </recommendedName>
</protein>
<organism evidence="2">
    <name type="scientific">termite gut metagenome</name>
    <dbReference type="NCBI Taxonomy" id="433724"/>
    <lineage>
        <taxon>unclassified sequences</taxon>
        <taxon>metagenomes</taxon>
        <taxon>organismal metagenomes</taxon>
    </lineage>
</organism>